<name>A0A0G4EXE0_VITBC</name>
<dbReference type="VEuPathDB" id="CryptoDB:Vbra_13766"/>
<dbReference type="Proteomes" id="UP000041254">
    <property type="component" value="Unassembled WGS sequence"/>
</dbReference>
<accession>A0A0G4EXE0</accession>
<organism evidence="1 2">
    <name type="scientific">Vitrella brassicaformis (strain CCMP3155)</name>
    <dbReference type="NCBI Taxonomy" id="1169540"/>
    <lineage>
        <taxon>Eukaryota</taxon>
        <taxon>Sar</taxon>
        <taxon>Alveolata</taxon>
        <taxon>Colpodellida</taxon>
        <taxon>Vitrellaceae</taxon>
        <taxon>Vitrella</taxon>
    </lineage>
</organism>
<evidence type="ECO:0000313" key="2">
    <source>
        <dbReference type="Proteomes" id="UP000041254"/>
    </source>
</evidence>
<gene>
    <name evidence="1" type="ORF">Vbra_13766</name>
</gene>
<dbReference type="AlphaFoldDB" id="A0A0G4EXE0"/>
<evidence type="ECO:0000313" key="1">
    <source>
        <dbReference type="EMBL" id="CEM02760.1"/>
    </source>
</evidence>
<reference evidence="1 2" key="1">
    <citation type="submission" date="2014-11" db="EMBL/GenBank/DDBJ databases">
        <authorList>
            <person name="Zhu J."/>
            <person name="Qi W."/>
            <person name="Song R."/>
        </authorList>
    </citation>
    <scope>NUCLEOTIDE SEQUENCE [LARGE SCALE GENOMIC DNA]</scope>
</reference>
<proteinExistence type="predicted"/>
<protein>
    <submittedName>
        <fullName evidence="1">Uncharacterized protein</fullName>
    </submittedName>
</protein>
<keyword evidence="2" id="KW-1185">Reference proteome</keyword>
<sequence length="68" mass="7676">MRRYCSEVDGPKNGINEVQYAVAFKQHQQQQPSAPSRDAHRLLVQLARLEALRGDQCSCGLDGLDHRL</sequence>
<dbReference type="InParanoid" id="A0A0G4EXE0"/>
<dbReference type="EMBL" id="CDMY01000335">
    <property type="protein sequence ID" value="CEM02760.1"/>
    <property type="molecule type" value="Genomic_DNA"/>
</dbReference>